<evidence type="ECO:0000313" key="5">
    <source>
        <dbReference type="Proteomes" id="UP000198762"/>
    </source>
</evidence>
<gene>
    <name evidence="4" type="ORF">SAMN04487962_10182</name>
</gene>
<comment type="similarity">
    <text evidence="2">Belongs to the NAD(P)-dependent epimerase/dehydratase family. SDR39U1 subfamily.</text>
</comment>
<accession>A0A1H9YCE3</accession>
<feature type="domain" description="Ketoreductase" evidence="3">
    <location>
        <begin position="4"/>
        <end position="179"/>
    </location>
</feature>
<sequence length="304" mass="32838">MTEGAVLVTGGTGFIGQVLCQELIKAGYSVDVLSRQPSEAVRALCGRVTPIRELSTINGSRGYDIVVNLAGEGIAEKRWSETRKQALRDSRIALTRELVTALLSCDRLPAVMVSGSAVGFYGDQGGRPVTESSPPKDEFSHRLCADWEKAAAPLADKGVRVCYSRTGVVAGRDGGFLERMVLPFRLGLGGRIGSGVQYMPWIHRRDVVRAILWMVENGDAQGAYNVVSPHPATNREFTRTLARVLGRPAILPVPAVALKVALGEMSRLLLTGQRALPERLQAGGFSFSYPDLEPALREALDRPA</sequence>
<dbReference type="InterPro" id="IPR001509">
    <property type="entry name" value="Epimerase_deHydtase"/>
</dbReference>
<dbReference type="InterPro" id="IPR013549">
    <property type="entry name" value="DUF1731"/>
</dbReference>
<organism evidence="4 5">
    <name type="scientific">Marinobacter segnicrescens</name>
    <dbReference type="NCBI Taxonomy" id="430453"/>
    <lineage>
        <taxon>Bacteria</taxon>
        <taxon>Pseudomonadati</taxon>
        <taxon>Pseudomonadota</taxon>
        <taxon>Gammaproteobacteria</taxon>
        <taxon>Pseudomonadales</taxon>
        <taxon>Marinobacteraceae</taxon>
        <taxon>Marinobacter</taxon>
    </lineage>
</organism>
<evidence type="ECO:0000313" key="4">
    <source>
        <dbReference type="EMBL" id="SES66543.1"/>
    </source>
</evidence>
<comment type="similarity">
    <text evidence="1">Belongs to the short-chain dehydrogenases/reductases (SDR) family.</text>
</comment>
<dbReference type="PANTHER" id="PTHR11092">
    <property type="entry name" value="SUGAR NUCLEOTIDE EPIMERASE RELATED"/>
    <property type="match status" value="1"/>
</dbReference>
<protein>
    <recommendedName>
        <fullName evidence="3">Ketoreductase domain-containing protein</fullName>
    </recommendedName>
</protein>
<reference evidence="5" key="1">
    <citation type="submission" date="2016-10" db="EMBL/GenBank/DDBJ databases">
        <authorList>
            <person name="Varghese N."/>
            <person name="Submissions S."/>
        </authorList>
    </citation>
    <scope>NUCLEOTIDE SEQUENCE [LARGE SCALE GENOMIC DNA]</scope>
    <source>
        <strain evidence="5">CGMCC 1.6489</strain>
    </source>
</reference>
<dbReference type="CDD" id="cd05242">
    <property type="entry name" value="SDR_a8"/>
    <property type="match status" value="1"/>
</dbReference>
<keyword evidence="5" id="KW-1185">Reference proteome</keyword>
<name>A0A1H9YCE3_9GAMM</name>
<proteinExistence type="inferred from homology"/>
<dbReference type="Pfam" id="PF01370">
    <property type="entry name" value="Epimerase"/>
    <property type="match status" value="1"/>
</dbReference>
<dbReference type="SUPFAM" id="SSF51735">
    <property type="entry name" value="NAD(P)-binding Rossmann-fold domains"/>
    <property type="match status" value="1"/>
</dbReference>
<dbReference type="Proteomes" id="UP000198762">
    <property type="component" value="Unassembled WGS sequence"/>
</dbReference>
<dbReference type="RefSeq" id="WP_091848261.1">
    <property type="nucleotide sequence ID" value="NZ_FOHZ01000001.1"/>
</dbReference>
<dbReference type="InterPro" id="IPR057326">
    <property type="entry name" value="KR_dom"/>
</dbReference>
<dbReference type="EMBL" id="FOHZ01000001">
    <property type="protein sequence ID" value="SES66543.1"/>
    <property type="molecule type" value="Genomic_DNA"/>
</dbReference>
<evidence type="ECO:0000259" key="3">
    <source>
        <dbReference type="SMART" id="SM00822"/>
    </source>
</evidence>
<dbReference type="Gene3D" id="3.40.50.720">
    <property type="entry name" value="NAD(P)-binding Rossmann-like Domain"/>
    <property type="match status" value="1"/>
</dbReference>
<dbReference type="AlphaFoldDB" id="A0A1H9YCE3"/>
<evidence type="ECO:0000256" key="1">
    <source>
        <dbReference type="ARBA" id="ARBA00006484"/>
    </source>
</evidence>
<dbReference type="STRING" id="430453.SAMN04487962_10182"/>
<dbReference type="InterPro" id="IPR010099">
    <property type="entry name" value="SDR39U1"/>
</dbReference>
<dbReference type="Pfam" id="PF08338">
    <property type="entry name" value="DUF1731"/>
    <property type="match status" value="1"/>
</dbReference>
<dbReference type="NCBIfam" id="TIGR01777">
    <property type="entry name" value="yfcH"/>
    <property type="match status" value="1"/>
</dbReference>
<dbReference type="OrthoDB" id="9801773at2"/>
<dbReference type="InterPro" id="IPR036291">
    <property type="entry name" value="NAD(P)-bd_dom_sf"/>
</dbReference>
<dbReference type="SMART" id="SM00822">
    <property type="entry name" value="PKS_KR"/>
    <property type="match status" value="1"/>
</dbReference>
<dbReference type="PANTHER" id="PTHR11092:SF0">
    <property type="entry name" value="EPIMERASE FAMILY PROTEIN SDR39U1"/>
    <property type="match status" value="1"/>
</dbReference>
<evidence type="ECO:0000256" key="2">
    <source>
        <dbReference type="ARBA" id="ARBA00009353"/>
    </source>
</evidence>